<evidence type="ECO:0000256" key="2">
    <source>
        <dbReference type="ARBA" id="ARBA00022723"/>
    </source>
</evidence>
<dbReference type="RefSeq" id="WP_008850168.1">
    <property type="nucleotide sequence ID" value="NZ_AGQV01000001.1"/>
</dbReference>
<organism evidence="7 8">
    <name type="scientific">Gluconobacter morbifer G707</name>
    <dbReference type="NCBI Taxonomy" id="1088869"/>
    <lineage>
        <taxon>Bacteria</taxon>
        <taxon>Pseudomonadati</taxon>
        <taxon>Pseudomonadota</taxon>
        <taxon>Alphaproteobacteria</taxon>
        <taxon>Acetobacterales</taxon>
        <taxon>Acetobacteraceae</taxon>
        <taxon>Gluconobacter</taxon>
    </lineage>
</organism>
<protein>
    <recommendedName>
        <fullName evidence="6">Rieske domain-containing protein</fullName>
    </recommendedName>
</protein>
<keyword evidence="4" id="KW-0408">Iron</keyword>
<dbReference type="PANTHER" id="PTHR21266:SF60">
    <property type="entry name" value="3-KETOSTEROID-9-ALPHA-MONOOXYGENASE, OXYGENASE COMPONENT"/>
    <property type="match status" value="1"/>
</dbReference>
<evidence type="ECO:0000256" key="3">
    <source>
        <dbReference type="ARBA" id="ARBA00023002"/>
    </source>
</evidence>
<dbReference type="Gene3D" id="2.102.10.10">
    <property type="entry name" value="Rieske [2Fe-2S] iron-sulphur domain"/>
    <property type="match status" value="1"/>
</dbReference>
<dbReference type="GO" id="GO:0051537">
    <property type="term" value="F:2 iron, 2 sulfur cluster binding"/>
    <property type="evidence" value="ECO:0007669"/>
    <property type="project" value="UniProtKB-KW"/>
</dbReference>
<reference evidence="7 8" key="1">
    <citation type="submission" date="2011-10" db="EMBL/GenBank/DDBJ databases">
        <title>Genome sequence of Gluconobacter morbifer G707, isolated from Drosophila gut.</title>
        <authorList>
            <person name="Lee W.-J."/>
            <person name="Kim E.-K."/>
        </authorList>
    </citation>
    <scope>NUCLEOTIDE SEQUENCE [LARGE SCALE GENOMIC DNA]</scope>
    <source>
        <strain evidence="7 8">G707</strain>
    </source>
</reference>
<dbReference type="Pfam" id="PF00355">
    <property type="entry name" value="Rieske"/>
    <property type="match status" value="1"/>
</dbReference>
<feature type="domain" description="Rieske" evidence="6">
    <location>
        <begin position="4"/>
        <end position="108"/>
    </location>
</feature>
<evidence type="ECO:0000256" key="5">
    <source>
        <dbReference type="ARBA" id="ARBA00023014"/>
    </source>
</evidence>
<keyword evidence="3" id="KW-0560">Oxidoreductase</keyword>
<evidence type="ECO:0000256" key="4">
    <source>
        <dbReference type="ARBA" id="ARBA00023004"/>
    </source>
</evidence>
<keyword evidence="5" id="KW-0411">Iron-sulfur</keyword>
<evidence type="ECO:0000313" key="7">
    <source>
        <dbReference type="EMBL" id="EHH68710.1"/>
    </source>
</evidence>
<dbReference type="GO" id="GO:0016491">
    <property type="term" value="F:oxidoreductase activity"/>
    <property type="evidence" value="ECO:0007669"/>
    <property type="project" value="UniProtKB-KW"/>
</dbReference>
<evidence type="ECO:0000313" key="8">
    <source>
        <dbReference type="Proteomes" id="UP000004949"/>
    </source>
</evidence>
<keyword evidence="1" id="KW-0001">2Fe-2S</keyword>
<dbReference type="InterPro" id="IPR017941">
    <property type="entry name" value="Rieske_2Fe-2S"/>
</dbReference>
<dbReference type="GO" id="GO:0005506">
    <property type="term" value="F:iron ion binding"/>
    <property type="evidence" value="ECO:0007669"/>
    <property type="project" value="InterPro"/>
</dbReference>
<dbReference type="Proteomes" id="UP000004949">
    <property type="component" value="Unassembled WGS sequence"/>
</dbReference>
<comment type="caution">
    <text evidence="7">The sequence shown here is derived from an EMBL/GenBank/DDBJ whole genome shotgun (WGS) entry which is preliminary data.</text>
</comment>
<dbReference type="PATRIC" id="fig|1088869.3.peg.15"/>
<dbReference type="InterPro" id="IPR015881">
    <property type="entry name" value="ARHD_Rieske_2Fe_2S"/>
</dbReference>
<sequence>MTDWFPLALCVDVPSGTAAPARLRGAEIALWRGPDGQIHAWEDRCPHRGMRLSFGFVRDGNLACLYHGWQFGADAACRHIPAHPELRVPGTIRATAYKVEERAGMVWVSLDGDADAAELPDQSGFGARSLLVQVPVDVVRARLELPEKGWIWRDGALVAVHESEAGLTMLHLAAGNLADRNEIARRAKTLRDSLEARYERVCA</sequence>
<keyword evidence="2" id="KW-0479">Metal-binding</keyword>
<dbReference type="eggNOG" id="COG4638">
    <property type="taxonomic scope" value="Bacteria"/>
</dbReference>
<dbReference type="OrthoDB" id="9800776at2"/>
<dbReference type="InterPro" id="IPR036922">
    <property type="entry name" value="Rieske_2Fe-2S_sf"/>
</dbReference>
<accession>G6XEV2</accession>
<dbReference type="STRING" id="1088869.GMO_00170"/>
<dbReference type="PROSITE" id="PS00570">
    <property type="entry name" value="RING_HYDROXYL_ALPHA"/>
    <property type="match status" value="1"/>
</dbReference>
<evidence type="ECO:0000256" key="1">
    <source>
        <dbReference type="ARBA" id="ARBA00022714"/>
    </source>
</evidence>
<dbReference type="EMBL" id="AGQV01000001">
    <property type="protein sequence ID" value="EHH68710.1"/>
    <property type="molecule type" value="Genomic_DNA"/>
</dbReference>
<dbReference type="PROSITE" id="PS51296">
    <property type="entry name" value="RIESKE"/>
    <property type="match status" value="1"/>
</dbReference>
<evidence type="ECO:0000259" key="6">
    <source>
        <dbReference type="PROSITE" id="PS51296"/>
    </source>
</evidence>
<keyword evidence="8" id="KW-1185">Reference proteome</keyword>
<dbReference type="PANTHER" id="PTHR21266">
    <property type="entry name" value="IRON-SULFUR DOMAIN CONTAINING PROTEIN"/>
    <property type="match status" value="1"/>
</dbReference>
<name>G6XEV2_9PROT</name>
<dbReference type="InterPro" id="IPR050584">
    <property type="entry name" value="Cholesterol_7-desaturase"/>
</dbReference>
<dbReference type="AlphaFoldDB" id="G6XEV2"/>
<proteinExistence type="predicted"/>
<gene>
    <name evidence="7" type="ORF">GMO_00170</name>
</gene>
<dbReference type="SUPFAM" id="SSF50022">
    <property type="entry name" value="ISP domain"/>
    <property type="match status" value="1"/>
</dbReference>